<dbReference type="Gene3D" id="3.30.450.20">
    <property type="entry name" value="PAS domain"/>
    <property type="match status" value="1"/>
</dbReference>
<protein>
    <submittedName>
        <fullName evidence="3">PAS domain-containing protein</fullName>
    </submittedName>
</protein>
<sequence>MSDAVESPVASAEPAAPPLSPAVGSFRFFSKSQLWQWSAEVAHMHGYPDAMEVTTELVLGHKHPDDIERIATTIQTLIASGRAFCSRHRIIDIHGHEHPVMVISHKMLDKDGTGLRSEGFYIDLTGTRDIDVEEVIDSRVADAAASRAAIEQVKGMFMPCLRHRCRDRLPPTHLAVPGHQHQTSNACRNDPPTGPARPGTA</sequence>
<gene>
    <name evidence="3" type="ORF">ABEU20_000639</name>
</gene>
<dbReference type="SUPFAM" id="SSF55785">
    <property type="entry name" value="PYP-like sensor domain (PAS domain)"/>
    <property type="match status" value="1"/>
</dbReference>
<accession>A0ABW9F9B3</accession>
<name>A0ABW9F9B3_9NOCA</name>
<organism evidence="3 4">
    <name type="scientific">Rhodococcus parequi</name>
    <dbReference type="NCBI Taxonomy" id="3137122"/>
    <lineage>
        <taxon>Bacteria</taxon>
        <taxon>Bacillati</taxon>
        <taxon>Actinomycetota</taxon>
        <taxon>Actinomycetes</taxon>
        <taxon>Mycobacteriales</taxon>
        <taxon>Nocardiaceae</taxon>
        <taxon>Rhodococcus</taxon>
    </lineage>
</organism>
<proteinExistence type="predicted"/>
<keyword evidence="4" id="KW-1185">Reference proteome</keyword>
<evidence type="ECO:0000259" key="2">
    <source>
        <dbReference type="Pfam" id="PF08447"/>
    </source>
</evidence>
<dbReference type="EMBL" id="JBDLNV010000001">
    <property type="protein sequence ID" value="MFM1722094.1"/>
    <property type="molecule type" value="Genomic_DNA"/>
</dbReference>
<dbReference type="InterPro" id="IPR013655">
    <property type="entry name" value="PAS_fold_3"/>
</dbReference>
<evidence type="ECO:0000313" key="3">
    <source>
        <dbReference type="EMBL" id="MFM1722094.1"/>
    </source>
</evidence>
<evidence type="ECO:0000256" key="1">
    <source>
        <dbReference type="SAM" id="MobiDB-lite"/>
    </source>
</evidence>
<comment type="caution">
    <text evidence="3">The sequence shown here is derived from an EMBL/GenBank/DDBJ whole genome shotgun (WGS) entry which is preliminary data.</text>
</comment>
<dbReference type="InterPro" id="IPR035965">
    <property type="entry name" value="PAS-like_dom_sf"/>
</dbReference>
<dbReference type="Pfam" id="PF08447">
    <property type="entry name" value="PAS_3"/>
    <property type="match status" value="1"/>
</dbReference>
<feature type="region of interest" description="Disordered" evidence="1">
    <location>
        <begin position="171"/>
        <end position="201"/>
    </location>
</feature>
<feature type="domain" description="PAS fold-3" evidence="2">
    <location>
        <begin position="35"/>
        <end position="119"/>
    </location>
</feature>
<reference evidence="3 4" key="1">
    <citation type="submission" date="2023-11" db="EMBL/GenBank/DDBJ databases">
        <authorList>
            <person name="Val-Calvo J."/>
            <person name="Scortti M."/>
            <person name="Vazquez-Boland J."/>
        </authorList>
    </citation>
    <scope>NUCLEOTIDE SEQUENCE [LARGE SCALE GENOMIC DNA]</scope>
    <source>
        <strain evidence="3 4">PAM 2766</strain>
    </source>
</reference>
<evidence type="ECO:0000313" key="4">
    <source>
        <dbReference type="Proteomes" id="UP001629745"/>
    </source>
</evidence>
<dbReference type="Proteomes" id="UP001629745">
    <property type="component" value="Unassembled WGS sequence"/>
</dbReference>